<organism evidence="2 3">
    <name type="scientific">Candidatus Venteria ishoeyi</name>
    <dbReference type="NCBI Taxonomy" id="1899563"/>
    <lineage>
        <taxon>Bacteria</taxon>
        <taxon>Pseudomonadati</taxon>
        <taxon>Pseudomonadota</taxon>
        <taxon>Gammaproteobacteria</taxon>
        <taxon>Thiotrichales</taxon>
        <taxon>Thiotrichaceae</taxon>
        <taxon>Venteria</taxon>
    </lineage>
</organism>
<dbReference type="Proteomes" id="UP000236724">
    <property type="component" value="Unassembled WGS sequence"/>
</dbReference>
<dbReference type="OrthoDB" id="9769600at2"/>
<dbReference type="InterPro" id="IPR050464">
    <property type="entry name" value="Zeta_carotene_desat/Oxidored"/>
</dbReference>
<dbReference type="Pfam" id="PF01593">
    <property type="entry name" value="Amino_oxidase"/>
    <property type="match status" value="1"/>
</dbReference>
<dbReference type="GO" id="GO:0016491">
    <property type="term" value="F:oxidoreductase activity"/>
    <property type="evidence" value="ECO:0007669"/>
    <property type="project" value="InterPro"/>
</dbReference>
<evidence type="ECO:0000313" key="3">
    <source>
        <dbReference type="Proteomes" id="UP000236724"/>
    </source>
</evidence>
<protein>
    <submittedName>
        <fullName evidence="2">Protoporphyrinogen oxidase</fullName>
    </submittedName>
</protein>
<dbReference type="Gene3D" id="3.90.660.20">
    <property type="entry name" value="Protoporphyrinogen oxidase, mitochondrial, domain 2"/>
    <property type="match status" value="1"/>
</dbReference>
<dbReference type="SUPFAM" id="SSF51905">
    <property type="entry name" value="FAD/NAD(P)-binding domain"/>
    <property type="match status" value="1"/>
</dbReference>
<reference evidence="2 3" key="1">
    <citation type="submission" date="2016-10" db="EMBL/GenBank/DDBJ databases">
        <authorList>
            <person name="de Groot N.N."/>
        </authorList>
    </citation>
    <scope>NUCLEOTIDE SEQUENCE [LARGE SCALE GENOMIC DNA]</scope>
    <source>
        <strain evidence="2">MBHS1</strain>
    </source>
</reference>
<feature type="domain" description="Amine oxidase" evidence="1">
    <location>
        <begin position="13"/>
        <end position="111"/>
    </location>
</feature>
<dbReference type="Gene3D" id="3.50.50.60">
    <property type="entry name" value="FAD/NAD(P)-binding domain"/>
    <property type="match status" value="2"/>
</dbReference>
<dbReference type="InterPro" id="IPR002937">
    <property type="entry name" value="Amino_oxidase"/>
</dbReference>
<dbReference type="RefSeq" id="WP_103922254.1">
    <property type="nucleotide sequence ID" value="NZ_FMSV02000556.1"/>
</dbReference>
<dbReference type="Gene3D" id="1.10.3110.10">
    <property type="entry name" value="protoporphyrinogen ix oxidase, domain 3"/>
    <property type="match status" value="1"/>
</dbReference>
<evidence type="ECO:0000259" key="1">
    <source>
        <dbReference type="Pfam" id="PF01593"/>
    </source>
</evidence>
<name>A0A1H6FF81_9GAMM</name>
<dbReference type="InterPro" id="IPR036188">
    <property type="entry name" value="FAD/NAD-bd_sf"/>
</dbReference>
<dbReference type="AlphaFoldDB" id="A0A1H6FF81"/>
<keyword evidence="3" id="KW-1185">Reference proteome</keyword>
<gene>
    <name evidence="2" type="ORF">MBHS_04630</name>
</gene>
<accession>A0A1H6FF81</accession>
<dbReference type="PANTHER" id="PTHR42923">
    <property type="entry name" value="PROTOPORPHYRINOGEN OXIDASE"/>
    <property type="match status" value="1"/>
</dbReference>
<sequence length="398" mass="44806">MKTYDMLIVGGGISGLSMAHYALRSNWRSAVLEATPEVGGLLHTTHFEKTDFWLELGGHSLFNSYRHLLGILKDVEQLEQVQKKTGLSFQLWQQNMLSSIPSQLSFPRLLLNIPKLFITRKNGLSVAQYYRKVVGDYNYEHVFRHAFNAVISQPADAFPADLLFRKKPRDKTQPRSMILTQGLQSIAEAIIGQNNFECLTGTEIKAITYQEGLFELTDQQNKKYYSRTLTLATPVATTVSLLKTAFPQLCESLQHIPSANIQSLGVLVDASAVSLKPVGGIIATDAAFYSVVSRDPLPNERYRGFTFHFKPQIDEKTRINTVCKVLNITPEQILQQKTRYSSLPSLGAGHHQNLAHLQKNLDSLPLALTGNYFYGLSIEDCVSRSMMEYQRLQTFLDN</sequence>
<dbReference type="EMBL" id="FMSV02000556">
    <property type="protein sequence ID" value="SEH08738.1"/>
    <property type="molecule type" value="Genomic_DNA"/>
</dbReference>
<proteinExistence type="predicted"/>
<evidence type="ECO:0000313" key="2">
    <source>
        <dbReference type="EMBL" id="SEH08738.1"/>
    </source>
</evidence>